<dbReference type="Pfam" id="PF04304">
    <property type="entry name" value="DUF454"/>
    <property type="match status" value="1"/>
</dbReference>
<evidence type="ECO:0000313" key="3">
    <source>
        <dbReference type="Proteomes" id="UP000002221"/>
    </source>
</evidence>
<feature type="transmembrane region" description="Helical" evidence="1">
    <location>
        <begin position="99"/>
        <end position="116"/>
    </location>
</feature>
<dbReference type="KEGG" id="rmr:Rmar_1558"/>
<dbReference type="InterPro" id="IPR007401">
    <property type="entry name" value="DUF454"/>
</dbReference>
<dbReference type="HOGENOM" id="CLU_113299_2_1_10"/>
<dbReference type="EMBL" id="CP001807">
    <property type="protein sequence ID" value="ACY48445.1"/>
    <property type="molecule type" value="Genomic_DNA"/>
</dbReference>
<dbReference type="OrthoDB" id="9813800at2"/>
<name>D0MIY7_RHOM4</name>
<sequence length="139" mass="15482">MYPAMRLLRLGSGLLCTGLGFLGIVLPVLPATPFFLLAAYFFARSSPRLEQWLLDLPRIGPSIRAYRAGLGIPRRTKWWATAIIVVSILLSAWRLPVPAARVLVIVLGAIGIWYILRRVPTREDVLARRDPNDLPDLPG</sequence>
<proteinExistence type="predicted"/>
<evidence type="ECO:0008006" key="4">
    <source>
        <dbReference type="Google" id="ProtNLM"/>
    </source>
</evidence>
<keyword evidence="1" id="KW-1133">Transmembrane helix</keyword>
<dbReference type="PANTHER" id="PTHR35813">
    <property type="entry name" value="INNER MEMBRANE PROTEIN YBAN"/>
    <property type="match status" value="1"/>
</dbReference>
<dbReference type="eggNOG" id="COG2832">
    <property type="taxonomic scope" value="Bacteria"/>
</dbReference>
<feature type="transmembrane region" description="Helical" evidence="1">
    <location>
        <begin position="76"/>
        <end position="93"/>
    </location>
</feature>
<dbReference type="GO" id="GO:0005886">
    <property type="term" value="C:plasma membrane"/>
    <property type="evidence" value="ECO:0007669"/>
    <property type="project" value="TreeGrafter"/>
</dbReference>
<dbReference type="AlphaFoldDB" id="D0MIY7"/>
<keyword evidence="1" id="KW-0812">Transmembrane</keyword>
<feature type="transmembrane region" description="Helical" evidence="1">
    <location>
        <begin position="20"/>
        <end position="43"/>
    </location>
</feature>
<protein>
    <recommendedName>
        <fullName evidence="4">DUF454 domain-containing protein</fullName>
    </recommendedName>
</protein>
<dbReference type="PIRSF" id="PIRSF016789">
    <property type="entry name" value="DUF454"/>
    <property type="match status" value="1"/>
</dbReference>
<evidence type="ECO:0000313" key="2">
    <source>
        <dbReference type="EMBL" id="ACY48445.1"/>
    </source>
</evidence>
<keyword evidence="3" id="KW-1185">Reference proteome</keyword>
<organism evidence="2 3">
    <name type="scientific">Rhodothermus marinus (strain ATCC 43812 / DSM 4252 / R-10)</name>
    <name type="common">Rhodothermus obamensis</name>
    <dbReference type="NCBI Taxonomy" id="518766"/>
    <lineage>
        <taxon>Bacteria</taxon>
        <taxon>Pseudomonadati</taxon>
        <taxon>Rhodothermota</taxon>
        <taxon>Rhodothermia</taxon>
        <taxon>Rhodothermales</taxon>
        <taxon>Rhodothermaceae</taxon>
        <taxon>Rhodothermus</taxon>
    </lineage>
</organism>
<keyword evidence="1" id="KW-0472">Membrane</keyword>
<reference evidence="2 3" key="1">
    <citation type="journal article" date="2009" name="Stand. Genomic Sci.">
        <title>Complete genome sequence of Rhodothermus marinus type strain (R-10).</title>
        <authorList>
            <person name="Nolan M."/>
            <person name="Tindall B.J."/>
            <person name="Pomrenke H."/>
            <person name="Lapidus A."/>
            <person name="Copeland A."/>
            <person name="Glavina Del Rio T."/>
            <person name="Lucas S."/>
            <person name="Chen F."/>
            <person name="Tice H."/>
            <person name="Cheng J.F."/>
            <person name="Saunders E."/>
            <person name="Han C."/>
            <person name="Bruce D."/>
            <person name="Goodwin L."/>
            <person name="Chain P."/>
            <person name="Pitluck S."/>
            <person name="Ovchinikova G."/>
            <person name="Pati A."/>
            <person name="Ivanova N."/>
            <person name="Mavromatis K."/>
            <person name="Chen A."/>
            <person name="Palaniappan K."/>
            <person name="Land M."/>
            <person name="Hauser L."/>
            <person name="Chang Y.J."/>
            <person name="Jeffries C.D."/>
            <person name="Brettin T."/>
            <person name="Goker M."/>
            <person name="Bristow J."/>
            <person name="Eisen J.A."/>
            <person name="Markowitz V."/>
            <person name="Hugenholtz P."/>
            <person name="Kyrpides N.C."/>
            <person name="Klenk H.P."/>
            <person name="Detter J.C."/>
        </authorList>
    </citation>
    <scope>NUCLEOTIDE SEQUENCE [LARGE SCALE GENOMIC DNA]</scope>
    <source>
        <strain evidence="3">ATCC 43812 / DSM 4252 / R-10</strain>
    </source>
</reference>
<dbReference type="PANTHER" id="PTHR35813:SF1">
    <property type="entry name" value="INNER MEMBRANE PROTEIN YBAN"/>
    <property type="match status" value="1"/>
</dbReference>
<dbReference type="Proteomes" id="UP000002221">
    <property type="component" value="Chromosome"/>
</dbReference>
<accession>D0MIY7</accession>
<gene>
    <name evidence="2" type="ordered locus">Rmar_1558</name>
</gene>
<evidence type="ECO:0000256" key="1">
    <source>
        <dbReference type="SAM" id="Phobius"/>
    </source>
</evidence>